<dbReference type="GO" id="GO:0085020">
    <property type="term" value="P:protein K6-linked ubiquitination"/>
    <property type="evidence" value="ECO:0007669"/>
    <property type="project" value="TreeGrafter"/>
</dbReference>
<evidence type="ECO:0000256" key="1">
    <source>
        <dbReference type="ARBA" id="ARBA00022737"/>
    </source>
</evidence>
<organism evidence="4 5">
    <name type="scientific">Nadsonia fulvescens var. elongata DSM 6958</name>
    <dbReference type="NCBI Taxonomy" id="857566"/>
    <lineage>
        <taxon>Eukaryota</taxon>
        <taxon>Fungi</taxon>
        <taxon>Dikarya</taxon>
        <taxon>Ascomycota</taxon>
        <taxon>Saccharomycotina</taxon>
        <taxon>Dipodascomycetes</taxon>
        <taxon>Dipodascales</taxon>
        <taxon>Dipodascales incertae sedis</taxon>
        <taxon>Nadsonia</taxon>
    </lineage>
</organism>
<dbReference type="Pfam" id="PF12796">
    <property type="entry name" value="Ank_2"/>
    <property type="match status" value="1"/>
</dbReference>
<evidence type="ECO:0000313" key="5">
    <source>
        <dbReference type="Proteomes" id="UP000095009"/>
    </source>
</evidence>
<reference evidence="4 5" key="1">
    <citation type="journal article" date="2016" name="Proc. Natl. Acad. Sci. U.S.A.">
        <title>Comparative genomics of biotechnologically important yeasts.</title>
        <authorList>
            <person name="Riley R."/>
            <person name="Haridas S."/>
            <person name="Wolfe K.H."/>
            <person name="Lopes M.R."/>
            <person name="Hittinger C.T."/>
            <person name="Goeker M."/>
            <person name="Salamov A.A."/>
            <person name="Wisecaver J.H."/>
            <person name="Long T.M."/>
            <person name="Calvey C.H."/>
            <person name="Aerts A.L."/>
            <person name="Barry K.W."/>
            <person name="Choi C."/>
            <person name="Clum A."/>
            <person name="Coughlan A.Y."/>
            <person name="Deshpande S."/>
            <person name="Douglass A.P."/>
            <person name="Hanson S.J."/>
            <person name="Klenk H.-P."/>
            <person name="LaButti K.M."/>
            <person name="Lapidus A."/>
            <person name="Lindquist E.A."/>
            <person name="Lipzen A.M."/>
            <person name="Meier-Kolthoff J.P."/>
            <person name="Ohm R.A."/>
            <person name="Otillar R.P."/>
            <person name="Pangilinan J.L."/>
            <person name="Peng Y."/>
            <person name="Rokas A."/>
            <person name="Rosa C.A."/>
            <person name="Scheuner C."/>
            <person name="Sibirny A.A."/>
            <person name="Slot J.C."/>
            <person name="Stielow J.B."/>
            <person name="Sun H."/>
            <person name="Kurtzman C.P."/>
            <person name="Blackwell M."/>
            <person name="Grigoriev I.V."/>
            <person name="Jeffries T.W."/>
        </authorList>
    </citation>
    <scope>NUCLEOTIDE SEQUENCE [LARGE SCALE GENOMIC DNA]</scope>
    <source>
        <strain evidence="4 5">DSM 6958</strain>
    </source>
</reference>
<evidence type="ECO:0000313" key="4">
    <source>
        <dbReference type="EMBL" id="ODQ65263.1"/>
    </source>
</evidence>
<dbReference type="InterPro" id="IPR002110">
    <property type="entry name" value="Ankyrin_rpt"/>
</dbReference>
<dbReference type="STRING" id="857566.A0A1E3PIM6"/>
<evidence type="ECO:0000256" key="2">
    <source>
        <dbReference type="ARBA" id="ARBA00023043"/>
    </source>
</evidence>
<dbReference type="SMART" id="SM00248">
    <property type="entry name" value="ANK"/>
    <property type="match status" value="1"/>
</dbReference>
<keyword evidence="2 3" id="KW-0040">ANK repeat</keyword>
<feature type="non-terminal residue" evidence="4">
    <location>
        <position position="184"/>
    </location>
</feature>
<accession>A0A1E3PIM6</accession>
<dbReference type="PANTHER" id="PTHR24171">
    <property type="entry name" value="ANKYRIN REPEAT DOMAIN-CONTAINING PROTEIN 39-RELATED"/>
    <property type="match status" value="1"/>
</dbReference>
<dbReference type="AlphaFoldDB" id="A0A1E3PIM6"/>
<name>A0A1E3PIM6_9ASCO</name>
<dbReference type="InterPro" id="IPR036770">
    <property type="entry name" value="Ankyrin_rpt-contain_sf"/>
</dbReference>
<feature type="repeat" description="ANK" evidence="3">
    <location>
        <begin position="32"/>
        <end position="64"/>
    </location>
</feature>
<gene>
    <name evidence="4" type="ORF">NADFUDRAFT_4247</name>
</gene>
<dbReference type="EMBL" id="KV454410">
    <property type="protein sequence ID" value="ODQ65263.1"/>
    <property type="molecule type" value="Genomic_DNA"/>
</dbReference>
<keyword evidence="5" id="KW-1185">Reference proteome</keyword>
<dbReference type="PANTHER" id="PTHR24171:SF8">
    <property type="entry name" value="BRCA1-ASSOCIATED RING DOMAIN PROTEIN 1"/>
    <property type="match status" value="1"/>
</dbReference>
<protein>
    <submittedName>
        <fullName evidence="4">Ankyrin</fullName>
    </submittedName>
</protein>
<dbReference type="PROSITE" id="PS50088">
    <property type="entry name" value="ANK_REPEAT"/>
    <property type="match status" value="1"/>
</dbReference>
<proteinExistence type="predicted"/>
<dbReference type="Gene3D" id="1.25.40.20">
    <property type="entry name" value="Ankyrin repeat-containing domain"/>
    <property type="match status" value="1"/>
</dbReference>
<dbReference type="GO" id="GO:0004842">
    <property type="term" value="F:ubiquitin-protein transferase activity"/>
    <property type="evidence" value="ECO:0007669"/>
    <property type="project" value="TreeGrafter"/>
</dbReference>
<dbReference type="OrthoDB" id="19174at2759"/>
<feature type="non-terminal residue" evidence="4">
    <location>
        <position position="1"/>
    </location>
</feature>
<keyword evidence="1" id="KW-0677">Repeat</keyword>
<dbReference type="PROSITE" id="PS50297">
    <property type="entry name" value="ANK_REP_REGION"/>
    <property type="match status" value="1"/>
</dbReference>
<dbReference type="Proteomes" id="UP000095009">
    <property type="component" value="Unassembled WGS sequence"/>
</dbReference>
<dbReference type="SUPFAM" id="SSF48403">
    <property type="entry name" value="Ankyrin repeat"/>
    <property type="match status" value="1"/>
</dbReference>
<sequence length="184" mass="20306">IPNIWIAASDNNLDAVKHHIENGATPNDKDPNGYTPMHAAASYGHLDLLKYLVSKGGDINVADTDGDRPLHTIEEASTAKFIVEELGADYRLKNADGQTALEKIEEEEEFPEVAAYLRTISGVPAVIESSNSGNSAANLPDVRYSYENVENSQDMDEEQRKRIETIMQSENPEEGMAEMIRESL</sequence>
<evidence type="ECO:0000256" key="3">
    <source>
        <dbReference type="PROSITE-ProRule" id="PRU00023"/>
    </source>
</evidence>